<dbReference type="InterPro" id="IPR032466">
    <property type="entry name" value="Metal_Hydrolase"/>
</dbReference>
<dbReference type="InterPro" id="IPR041816">
    <property type="entry name" value="Dbr1_N"/>
</dbReference>
<evidence type="ECO:0000313" key="16">
    <source>
        <dbReference type="Proteomes" id="UP000265663"/>
    </source>
</evidence>
<comment type="subcellular location">
    <subcellularLocation>
        <location evidence="4">Nucleus</location>
    </subcellularLocation>
</comment>
<keyword evidence="11" id="KW-0464">Manganese</keyword>
<dbReference type="PANTHER" id="PTHR12849:SF0">
    <property type="entry name" value="LARIAT DEBRANCHING ENZYME"/>
    <property type="match status" value="1"/>
</dbReference>
<proteinExistence type="inferred from homology"/>
<feature type="region of interest" description="Disordered" evidence="13">
    <location>
        <begin position="589"/>
        <end position="645"/>
    </location>
</feature>
<accession>A0A3M7M3H8</accession>
<dbReference type="Gene3D" id="3.20.20.140">
    <property type="entry name" value="Metal-dependent hydrolases"/>
    <property type="match status" value="1"/>
</dbReference>
<keyword evidence="10" id="KW-0408">Iron</keyword>
<dbReference type="Pfam" id="PF00149">
    <property type="entry name" value="Metallophos"/>
    <property type="match status" value="1"/>
</dbReference>
<evidence type="ECO:0000256" key="8">
    <source>
        <dbReference type="ARBA" id="ARBA00022801"/>
    </source>
</evidence>
<organism evidence="15 16">
    <name type="scientific">Pyrenophora seminiperda CCB06</name>
    <dbReference type="NCBI Taxonomy" id="1302712"/>
    <lineage>
        <taxon>Eukaryota</taxon>
        <taxon>Fungi</taxon>
        <taxon>Dikarya</taxon>
        <taxon>Ascomycota</taxon>
        <taxon>Pezizomycotina</taxon>
        <taxon>Dothideomycetes</taxon>
        <taxon>Pleosporomycetidae</taxon>
        <taxon>Pleosporales</taxon>
        <taxon>Pleosporineae</taxon>
        <taxon>Pleosporaceae</taxon>
        <taxon>Pyrenophora</taxon>
    </lineage>
</organism>
<feature type="region of interest" description="Disordered" evidence="13">
    <location>
        <begin position="258"/>
        <end position="292"/>
    </location>
</feature>
<dbReference type="GO" id="GO:0005634">
    <property type="term" value="C:nucleus"/>
    <property type="evidence" value="ECO:0007669"/>
    <property type="project" value="UniProtKB-SubCell"/>
</dbReference>
<dbReference type="AlphaFoldDB" id="A0A3M7M3H8"/>
<evidence type="ECO:0000313" key="15">
    <source>
        <dbReference type="EMBL" id="RMZ68954.1"/>
    </source>
</evidence>
<evidence type="ECO:0000256" key="5">
    <source>
        <dbReference type="ARBA" id="ARBA00006045"/>
    </source>
</evidence>
<evidence type="ECO:0000256" key="4">
    <source>
        <dbReference type="ARBA" id="ARBA00004123"/>
    </source>
</evidence>
<evidence type="ECO:0000256" key="3">
    <source>
        <dbReference type="ARBA" id="ARBA00001954"/>
    </source>
</evidence>
<feature type="compositionally biased region" description="Polar residues" evidence="13">
    <location>
        <begin position="315"/>
        <end position="325"/>
    </location>
</feature>
<keyword evidence="9" id="KW-0862">Zinc</keyword>
<evidence type="ECO:0000259" key="14">
    <source>
        <dbReference type="SMART" id="SM01124"/>
    </source>
</evidence>
<dbReference type="GO" id="GO:0046872">
    <property type="term" value="F:metal ion binding"/>
    <property type="evidence" value="ECO:0007669"/>
    <property type="project" value="UniProtKB-KW"/>
</dbReference>
<evidence type="ECO:0000256" key="1">
    <source>
        <dbReference type="ARBA" id="ARBA00001936"/>
    </source>
</evidence>
<dbReference type="CDD" id="cd00844">
    <property type="entry name" value="MPP_Dbr1_N"/>
    <property type="match status" value="1"/>
</dbReference>
<comment type="similarity">
    <text evidence="5">Belongs to the lariat debranching enzyme family.</text>
</comment>
<feature type="compositionally biased region" description="Gly residues" evidence="13">
    <location>
        <begin position="519"/>
        <end position="531"/>
    </location>
</feature>
<evidence type="ECO:0000256" key="2">
    <source>
        <dbReference type="ARBA" id="ARBA00001947"/>
    </source>
</evidence>
<reference evidence="15 16" key="1">
    <citation type="journal article" date="2014" name="PLoS ONE">
        <title>De novo Genome Assembly of the Fungal Plant Pathogen Pyrenophora semeniperda.</title>
        <authorList>
            <person name="Soliai M.M."/>
            <person name="Meyer S.E."/>
            <person name="Udall J.A."/>
            <person name="Elzinga D.E."/>
            <person name="Hermansen R.A."/>
            <person name="Bodily P.M."/>
            <person name="Hart A.A."/>
            <person name="Coleman C.E."/>
        </authorList>
    </citation>
    <scope>NUCLEOTIDE SEQUENCE [LARGE SCALE GENOMIC DNA]</scope>
    <source>
        <strain evidence="15 16">CCB06</strain>
        <tissue evidence="15">Mycelium</tissue>
    </source>
</reference>
<dbReference type="InterPro" id="IPR006680">
    <property type="entry name" value="Amidohydro-rel"/>
</dbReference>
<dbReference type="InterPro" id="IPR007708">
    <property type="entry name" value="DBR1_C"/>
</dbReference>
<comment type="cofactor">
    <cofactor evidence="2">
        <name>Zn(2+)</name>
        <dbReference type="ChEBI" id="CHEBI:29105"/>
    </cofactor>
</comment>
<dbReference type="InterPro" id="IPR029052">
    <property type="entry name" value="Metallo-depent_PP-like"/>
</dbReference>
<dbReference type="Pfam" id="PF05011">
    <property type="entry name" value="DBR1"/>
    <property type="match status" value="1"/>
</dbReference>
<keyword evidence="7" id="KW-0479">Metal-binding</keyword>
<evidence type="ECO:0000256" key="10">
    <source>
        <dbReference type="ARBA" id="ARBA00023004"/>
    </source>
</evidence>
<dbReference type="PANTHER" id="PTHR12849">
    <property type="entry name" value="RNA LARIAT DEBRANCHING ENZYME"/>
    <property type="match status" value="1"/>
</dbReference>
<comment type="cofactor">
    <cofactor evidence="3">
        <name>Fe(2+)</name>
        <dbReference type="ChEBI" id="CHEBI:29033"/>
    </cofactor>
</comment>
<evidence type="ECO:0000256" key="7">
    <source>
        <dbReference type="ARBA" id="ARBA00022723"/>
    </source>
</evidence>
<dbReference type="GO" id="GO:0008419">
    <property type="term" value="F:RNA lariat debranching enzyme activity"/>
    <property type="evidence" value="ECO:0007669"/>
    <property type="project" value="TreeGrafter"/>
</dbReference>
<dbReference type="EMBL" id="KE747817">
    <property type="protein sequence ID" value="RMZ68954.1"/>
    <property type="molecule type" value="Genomic_DNA"/>
</dbReference>
<gene>
    <name evidence="15" type="ORF">GMOD_00002851</name>
</gene>
<keyword evidence="8" id="KW-0378">Hydrolase</keyword>
<dbReference type="SUPFAM" id="SSF56300">
    <property type="entry name" value="Metallo-dependent phosphatases"/>
    <property type="match status" value="1"/>
</dbReference>
<dbReference type="GO" id="GO:0000398">
    <property type="term" value="P:mRNA splicing, via spliceosome"/>
    <property type="evidence" value="ECO:0007669"/>
    <property type="project" value="TreeGrafter"/>
</dbReference>
<dbReference type="OrthoDB" id="407609at2759"/>
<keyword evidence="6" id="KW-0507">mRNA processing</keyword>
<protein>
    <submittedName>
        <fullName evidence="15">Lariat debranching enzyme</fullName>
    </submittedName>
</protein>
<keyword evidence="16" id="KW-1185">Reference proteome</keyword>
<feature type="region of interest" description="Disordered" evidence="13">
    <location>
        <begin position="499"/>
        <end position="547"/>
    </location>
</feature>
<keyword evidence="12" id="KW-0539">Nucleus</keyword>
<evidence type="ECO:0000256" key="11">
    <source>
        <dbReference type="ARBA" id="ARBA00023211"/>
    </source>
</evidence>
<feature type="domain" description="Lariat debranching enzyme C-terminal" evidence="14">
    <location>
        <begin position="350"/>
        <end position="495"/>
    </location>
</feature>
<dbReference type="Proteomes" id="UP000265663">
    <property type="component" value="Unassembled WGS sequence"/>
</dbReference>
<dbReference type="SMART" id="SM01124">
    <property type="entry name" value="DBR1"/>
    <property type="match status" value="1"/>
</dbReference>
<dbReference type="SUPFAM" id="SSF51556">
    <property type="entry name" value="Metallo-dependent hydrolases"/>
    <property type="match status" value="1"/>
</dbReference>
<comment type="cofactor">
    <cofactor evidence="1">
        <name>Mn(2+)</name>
        <dbReference type="ChEBI" id="CHEBI:29035"/>
    </cofactor>
</comment>
<feature type="compositionally biased region" description="Low complexity" evidence="13">
    <location>
        <begin position="607"/>
        <end position="623"/>
    </location>
</feature>
<evidence type="ECO:0000256" key="12">
    <source>
        <dbReference type="ARBA" id="ARBA00023242"/>
    </source>
</evidence>
<evidence type="ECO:0000256" key="6">
    <source>
        <dbReference type="ARBA" id="ARBA00022664"/>
    </source>
</evidence>
<dbReference type="InterPro" id="IPR004843">
    <property type="entry name" value="Calcineurin-like_PHP"/>
</dbReference>
<sequence>MAAPQLVQQQGLRIAVEGCGHGVLHEIYASVAKACEVKGWPDVDVLIIGGDFQAVRNASDLKAVSMPSKYYAMHDFHEYYSGARMAPYLTLFIGGNHEASNYMWELYYGGWAAPKIYYMGAANVVQLGPLRIAGLSGIWKGYNYKKPHYERLPYNSDDVRSIYHVRELDVRKLLQIRTQVDIGLSHDWPRGMEWKGNYRQLFTWKRDFEQEAKDGTLGSVAAKTVLERLRPPYWFSAHMHAKFPAVWEHVEAQNDTLRRTDAGNVAPTATNEGEIDLDISDGEPAAAPRNDAEIDLDMDEVEGLPVSAEIKEPTKPTTTDTSSEVPQDIRNLLPESFSRPKFELPPTLPFPKDITNKTTKFLALDKCLPKRDFLQLLEIESHAPAELQRPLQLHYDKEWLAITRVFADHLQVGDPHAQVPTDKGDAFYQPLVEEEMEWVEKYIVQTGNMAIPENFAQTAPVYDATLGIDVRDPPQEYSNPHTQTFCDLLQIPNVFHTSDEERSRMAQNGPRPEQERSSRGGGRGGGGSRGGGRGRSHGHVTSSSPHLHNKLDFNLIINTMASRFVENLDEVSISHPHLNVSLDDILAEEGRKRSSSQSSDGFETRRSGSSSTTPALPTSPTTESKIKRAFTIGSKKGGPGVKRPVQICQHPQSSYKHPSRPSRHDFDSLDQELEETSFAIPRRPMSHIASHIARTQPTTEAASGRHHYNTLAHCGEPHSLRALHLHYQKVARGHGWWKSMSGAPATLIATLESHLTPTLAFTSPTTSSSQPILHLIPPATLTKLRNLGSGRVKDMSMLGHSRQVISHIPVAAPLQICRKFNDAIHAAMMTNPDKFAALAVLPVDGVEAARELARCVSKYRFVGGVIGLNRGLRIDGEGWEQLWGLAERLRVPIMFREMWPLAFETVDYQHNLPYSTLAPVLTQLYTAHNTSPLPLLQLYLSSIFDHYPNLRLVLAHPGSLPSLIPRIEAVVNSIPAADKPKRSFLDVWQHNIHLTTADVQDMSSLRALLEQIPVDRVLYASNYPFEERGSDLMNELRDSGFLTNTEWERVAWINAETLFNLKGGGTKEGRQLTTSLKPVLSGPLPLPTVLASSSRAFFSARC</sequence>
<evidence type="ECO:0000256" key="9">
    <source>
        <dbReference type="ARBA" id="ARBA00022833"/>
    </source>
</evidence>
<evidence type="ECO:0000256" key="13">
    <source>
        <dbReference type="SAM" id="MobiDB-lite"/>
    </source>
</evidence>
<feature type="region of interest" description="Disordered" evidence="13">
    <location>
        <begin position="306"/>
        <end position="326"/>
    </location>
</feature>
<name>A0A3M7M3H8_9PLEO</name>
<dbReference type="Pfam" id="PF04909">
    <property type="entry name" value="Amidohydro_2"/>
    <property type="match status" value="1"/>
</dbReference>